<comment type="caution">
    <text evidence="8">The sequence shown here is derived from an EMBL/GenBank/DDBJ whole genome shotgun (WGS) entry which is preliminary data.</text>
</comment>
<evidence type="ECO:0000256" key="4">
    <source>
        <dbReference type="ARBA" id="ARBA00023163"/>
    </source>
</evidence>
<feature type="compositionally biased region" description="Polar residues" evidence="6">
    <location>
        <begin position="263"/>
        <end position="279"/>
    </location>
</feature>
<gene>
    <name evidence="8" type="ORF">ACJRO7_027322</name>
</gene>
<dbReference type="Proteomes" id="UP001634007">
    <property type="component" value="Unassembled WGS sequence"/>
</dbReference>
<dbReference type="Pfam" id="PF00010">
    <property type="entry name" value="HLH"/>
    <property type="match status" value="1"/>
</dbReference>
<evidence type="ECO:0000313" key="9">
    <source>
        <dbReference type="Proteomes" id="UP001634007"/>
    </source>
</evidence>
<dbReference type="SMART" id="SM00353">
    <property type="entry name" value="HLH"/>
    <property type="match status" value="1"/>
</dbReference>
<keyword evidence="5" id="KW-0539">Nucleus</keyword>
<dbReference type="InterPro" id="IPR045843">
    <property type="entry name" value="IND-like"/>
</dbReference>
<dbReference type="GO" id="GO:0003677">
    <property type="term" value="F:DNA binding"/>
    <property type="evidence" value="ECO:0007669"/>
    <property type="project" value="UniProtKB-KW"/>
</dbReference>
<evidence type="ECO:0000313" key="8">
    <source>
        <dbReference type="EMBL" id="KAL3730296.1"/>
    </source>
</evidence>
<dbReference type="SUPFAM" id="SSF47459">
    <property type="entry name" value="HLH, helix-loop-helix DNA-binding domain"/>
    <property type="match status" value="1"/>
</dbReference>
<dbReference type="InterPro" id="IPR036638">
    <property type="entry name" value="HLH_DNA-bd_sf"/>
</dbReference>
<dbReference type="AlphaFoldDB" id="A0ABD3JWV1"/>
<dbReference type="PANTHER" id="PTHR16223">
    <property type="entry name" value="TRANSCRIPTION FACTOR BHLH83-RELATED"/>
    <property type="match status" value="1"/>
</dbReference>
<proteinExistence type="predicted"/>
<name>A0ABD3JWV1_EUCGL</name>
<feature type="region of interest" description="Disordered" evidence="6">
    <location>
        <begin position="141"/>
        <end position="281"/>
    </location>
</feature>
<reference evidence="8 9" key="1">
    <citation type="submission" date="2024-11" db="EMBL/GenBank/DDBJ databases">
        <title>Chromosome-level genome assembly of Eucalyptus globulus Labill. provides insights into its genome evolution.</title>
        <authorList>
            <person name="Li X."/>
        </authorList>
    </citation>
    <scope>NUCLEOTIDE SEQUENCE [LARGE SCALE GENOMIC DNA]</scope>
    <source>
        <strain evidence="8">CL2024</strain>
        <tissue evidence="8">Fresh tender leaves</tissue>
    </source>
</reference>
<accession>A0ABD3JWV1</accession>
<sequence length="358" mass="38814">MEPLGTVSEGEWSSLSGVYTTEEADFMAQLLNDWPLHANAKGGSKVSAQHGHWPSHESSIDLPGVEGSSFCSTDVANNSSLQFFPQAISCNCGSSSLVFPPSGHENYYLSHPNEILANSTELMNPGSFSLGWSNGLNQEMSDCNVEESGGGAPADGSLKINVQPKGESEIAEREVAEEENNRDTIANARKRSRTTGNVQKVKRNVKSKKSVNLDLPGQDDEDGDAQGNNQSSSTCCSEEESSTSQEQNVAAANASSKEPAAVNLSSKTRASRGSATDPQSLYARKRRERINERLRTLQTLIPNGTKVDISTMLEEAVQYVKFLQLQIKLLSSDDLWMYAPIAYNGMDIGLDLKLDISR</sequence>
<keyword evidence="4" id="KW-0804">Transcription</keyword>
<evidence type="ECO:0000256" key="1">
    <source>
        <dbReference type="ARBA" id="ARBA00004123"/>
    </source>
</evidence>
<evidence type="ECO:0000256" key="3">
    <source>
        <dbReference type="ARBA" id="ARBA00023125"/>
    </source>
</evidence>
<dbReference type="FunFam" id="4.10.280.10:FF:000022">
    <property type="entry name" value="Basic helix-loop-helix transcription factor"/>
    <property type="match status" value="1"/>
</dbReference>
<dbReference type="InterPro" id="IPR011598">
    <property type="entry name" value="bHLH_dom"/>
</dbReference>
<feature type="domain" description="BHLH" evidence="7">
    <location>
        <begin position="274"/>
        <end position="323"/>
    </location>
</feature>
<evidence type="ECO:0000256" key="5">
    <source>
        <dbReference type="ARBA" id="ARBA00023242"/>
    </source>
</evidence>
<comment type="subcellular location">
    <subcellularLocation>
        <location evidence="1">Nucleus</location>
    </subcellularLocation>
</comment>
<dbReference type="GO" id="GO:0048766">
    <property type="term" value="P:root hair initiation"/>
    <property type="evidence" value="ECO:0007669"/>
    <property type="project" value="UniProtKB-ARBA"/>
</dbReference>
<feature type="compositionally biased region" description="Low complexity" evidence="6">
    <location>
        <begin position="230"/>
        <end position="261"/>
    </location>
</feature>
<dbReference type="PROSITE" id="PS50888">
    <property type="entry name" value="BHLH"/>
    <property type="match status" value="1"/>
</dbReference>
<feature type="compositionally biased region" description="Basic and acidic residues" evidence="6">
    <location>
        <begin position="166"/>
        <end position="182"/>
    </location>
</feature>
<dbReference type="PANTHER" id="PTHR16223:SF274">
    <property type="entry name" value="TRANSCRIPTION FACTOR BHLH84"/>
    <property type="match status" value="1"/>
</dbReference>
<dbReference type="GO" id="GO:0006355">
    <property type="term" value="P:regulation of DNA-templated transcription"/>
    <property type="evidence" value="ECO:0007669"/>
    <property type="project" value="UniProtKB-ARBA"/>
</dbReference>
<keyword evidence="9" id="KW-1185">Reference proteome</keyword>
<evidence type="ECO:0000259" key="7">
    <source>
        <dbReference type="PROSITE" id="PS50888"/>
    </source>
</evidence>
<organism evidence="8 9">
    <name type="scientific">Eucalyptus globulus</name>
    <name type="common">Tasmanian blue gum</name>
    <dbReference type="NCBI Taxonomy" id="34317"/>
    <lineage>
        <taxon>Eukaryota</taxon>
        <taxon>Viridiplantae</taxon>
        <taxon>Streptophyta</taxon>
        <taxon>Embryophyta</taxon>
        <taxon>Tracheophyta</taxon>
        <taxon>Spermatophyta</taxon>
        <taxon>Magnoliopsida</taxon>
        <taxon>eudicotyledons</taxon>
        <taxon>Gunneridae</taxon>
        <taxon>Pentapetalae</taxon>
        <taxon>rosids</taxon>
        <taxon>malvids</taxon>
        <taxon>Myrtales</taxon>
        <taxon>Myrtaceae</taxon>
        <taxon>Myrtoideae</taxon>
        <taxon>Eucalypteae</taxon>
        <taxon>Eucalyptus</taxon>
    </lineage>
</organism>
<protein>
    <recommendedName>
        <fullName evidence="7">BHLH domain-containing protein</fullName>
    </recommendedName>
</protein>
<keyword evidence="3" id="KW-0238">DNA-binding</keyword>
<dbReference type="Gene3D" id="4.10.280.10">
    <property type="entry name" value="Helix-loop-helix DNA-binding domain"/>
    <property type="match status" value="1"/>
</dbReference>
<feature type="compositionally biased region" description="Basic residues" evidence="6">
    <location>
        <begin position="200"/>
        <end position="209"/>
    </location>
</feature>
<dbReference type="CDD" id="cd11454">
    <property type="entry name" value="bHLH_AtIND_like"/>
    <property type="match status" value="1"/>
</dbReference>
<keyword evidence="2" id="KW-0805">Transcription regulation</keyword>
<dbReference type="GO" id="GO:0005634">
    <property type="term" value="C:nucleus"/>
    <property type="evidence" value="ECO:0007669"/>
    <property type="project" value="UniProtKB-SubCell"/>
</dbReference>
<dbReference type="EMBL" id="JBJKBG010000007">
    <property type="protein sequence ID" value="KAL3730296.1"/>
    <property type="molecule type" value="Genomic_DNA"/>
</dbReference>
<evidence type="ECO:0000256" key="2">
    <source>
        <dbReference type="ARBA" id="ARBA00023015"/>
    </source>
</evidence>
<evidence type="ECO:0000256" key="6">
    <source>
        <dbReference type="SAM" id="MobiDB-lite"/>
    </source>
</evidence>